<dbReference type="EMBL" id="CP136051">
    <property type="protein sequence ID" value="WOK09112.1"/>
    <property type="molecule type" value="Genomic_DNA"/>
</dbReference>
<dbReference type="PROSITE" id="PS51257">
    <property type="entry name" value="PROKAR_LIPOPROTEIN"/>
    <property type="match status" value="1"/>
</dbReference>
<sequence length="206" mass="23383">MRVTKTVLIIFFMLGACIVSCLTRDGSCESGPPHFRIKGIESTNMRLTTSEPNPWRKIIGNEQVLWDSFFISFNFQADYIAAIVSDYGQSLMALECAEQGYAGDKIGVDTIFVRTMYDYNDTYAAGDTINQIVLIKDWIFFYDDFEKFVPLSNYIVDNHNGVIDQQFQFKLSEAPGKSDSFSIQLSFILNNGEVFQHTTNPVILTK</sequence>
<evidence type="ECO:0000313" key="2">
    <source>
        <dbReference type="Proteomes" id="UP001302349"/>
    </source>
</evidence>
<dbReference type="RefSeq" id="WP_317491733.1">
    <property type="nucleotide sequence ID" value="NZ_CP136051.1"/>
</dbReference>
<evidence type="ECO:0008006" key="3">
    <source>
        <dbReference type="Google" id="ProtNLM"/>
    </source>
</evidence>
<accession>A0ABZ0IZK3</accession>
<dbReference type="Proteomes" id="UP001302349">
    <property type="component" value="Chromosome"/>
</dbReference>
<organism evidence="1 2">
    <name type="scientific">Imperialibacter roseus</name>
    <dbReference type="NCBI Taxonomy" id="1324217"/>
    <lineage>
        <taxon>Bacteria</taxon>
        <taxon>Pseudomonadati</taxon>
        <taxon>Bacteroidota</taxon>
        <taxon>Cytophagia</taxon>
        <taxon>Cytophagales</taxon>
        <taxon>Flammeovirgaceae</taxon>
        <taxon>Imperialibacter</taxon>
    </lineage>
</organism>
<keyword evidence="2" id="KW-1185">Reference proteome</keyword>
<protein>
    <recommendedName>
        <fullName evidence="3">Lipoprotein</fullName>
    </recommendedName>
</protein>
<gene>
    <name evidence="1" type="ORF">RT717_10745</name>
</gene>
<reference evidence="1 2" key="1">
    <citation type="journal article" date="2023" name="Microbiol. Resour. Announc.">
        <title>Complete Genome Sequence of Imperialibacter roseus strain P4T.</title>
        <authorList>
            <person name="Tizabi D.R."/>
            <person name="Bachvaroff T."/>
            <person name="Hill R.T."/>
        </authorList>
    </citation>
    <scope>NUCLEOTIDE SEQUENCE [LARGE SCALE GENOMIC DNA]</scope>
    <source>
        <strain evidence="1 2">P4T</strain>
    </source>
</reference>
<proteinExistence type="predicted"/>
<name>A0ABZ0IZK3_9BACT</name>
<evidence type="ECO:0000313" key="1">
    <source>
        <dbReference type="EMBL" id="WOK09112.1"/>
    </source>
</evidence>